<comment type="caution">
    <text evidence="1">The sequence shown here is derived from an EMBL/GenBank/DDBJ whole genome shotgun (WGS) entry which is preliminary data.</text>
</comment>
<accession>A0ABQ7ZL50</accession>
<keyword evidence="2" id="KW-1185">Reference proteome</keyword>
<name>A0ABQ7ZL50_BRANA</name>
<evidence type="ECO:0000313" key="1">
    <source>
        <dbReference type="EMBL" id="KAH0880984.1"/>
    </source>
</evidence>
<proteinExistence type="predicted"/>
<protein>
    <submittedName>
        <fullName evidence="1">Uncharacterized protein</fullName>
    </submittedName>
</protein>
<evidence type="ECO:0000313" key="2">
    <source>
        <dbReference type="Proteomes" id="UP000824890"/>
    </source>
</evidence>
<dbReference type="EMBL" id="JAGKQM010000015">
    <property type="protein sequence ID" value="KAH0880984.1"/>
    <property type="molecule type" value="Genomic_DNA"/>
</dbReference>
<dbReference type="Proteomes" id="UP000824890">
    <property type="component" value="Unassembled WGS sequence"/>
</dbReference>
<sequence length="51" mass="6046">MEKGLQMWFGTALTWLPPPLRRRNNTIEILVRRSSFNRSPRSPPTLNHFKP</sequence>
<gene>
    <name evidence="1" type="ORF">HID58_068378</name>
</gene>
<organism evidence="1 2">
    <name type="scientific">Brassica napus</name>
    <name type="common">Rape</name>
    <dbReference type="NCBI Taxonomy" id="3708"/>
    <lineage>
        <taxon>Eukaryota</taxon>
        <taxon>Viridiplantae</taxon>
        <taxon>Streptophyta</taxon>
        <taxon>Embryophyta</taxon>
        <taxon>Tracheophyta</taxon>
        <taxon>Spermatophyta</taxon>
        <taxon>Magnoliopsida</taxon>
        <taxon>eudicotyledons</taxon>
        <taxon>Gunneridae</taxon>
        <taxon>Pentapetalae</taxon>
        <taxon>rosids</taxon>
        <taxon>malvids</taxon>
        <taxon>Brassicales</taxon>
        <taxon>Brassicaceae</taxon>
        <taxon>Brassiceae</taxon>
        <taxon>Brassica</taxon>
    </lineage>
</organism>
<reference evidence="1 2" key="1">
    <citation type="submission" date="2021-05" db="EMBL/GenBank/DDBJ databases">
        <title>Genome Assembly of Synthetic Allotetraploid Brassica napus Reveals Homoeologous Exchanges between Subgenomes.</title>
        <authorList>
            <person name="Davis J.T."/>
        </authorList>
    </citation>
    <scope>NUCLEOTIDE SEQUENCE [LARGE SCALE GENOMIC DNA]</scope>
    <source>
        <strain evidence="2">cv. Da-Ae</strain>
        <tissue evidence="1">Seedling</tissue>
    </source>
</reference>